<evidence type="ECO:0000313" key="2">
    <source>
        <dbReference type="EMBL" id="ETJ03540.1"/>
    </source>
</evidence>
<dbReference type="EMBL" id="AZLV01000827">
    <property type="protein sequence ID" value="ETJ03540.1"/>
    <property type="molecule type" value="Genomic_DNA"/>
</dbReference>
<evidence type="ECO:0000256" key="1">
    <source>
        <dbReference type="SAM" id="MobiDB-lite"/>
    </source>
</evidence>
<dbReference type="Proteomes" id="UP000018852">
    <property type="component" value="Unassembled WGS sequence"/>
</dbReference>
<evidence type="ECO:0000313" key="3">
    <source>
        <dbReference type="Proteomes" id="UP000018852"/>
    </source>
</evidence>
<protein>
    <submittedName>
        <fullName evidence="2">Uncharacterized protein</fullName>
    </submittedName>
</protein>
<feature type="compositionally biased region" description="Basic and acidic residues" evidence="1">
    <location>
        <begin position="1"/>
        <end position="10"/>
    </location>
</feature>
<comment type="caution">
    <text evidence="2">The sequence shown here is derived from an EMBL/GenBank/DDBJ whole genome shotgun (WGS) entry which is preliminary data.</text>
</comment>
<proteinExistence type="predicted"/>
<dbReference type="AlphaFoldDB" id="W1VFC2"/>
<gene>
    <name evidence="2" type="ORF">Q605_AUC00827G0001</name>
</gene>
<organism evidence="2 3">
    <name type="scientific">Actinomyces urogenitalis DORA_12</name>
    <dbReference type="NCBI Taxonomy" id="1403939"/>
    <lineage>
        <taxon>Bacteria</taxon>
        <taxon>Bacillati</taxon>
        <taxon>Actinomycetota</taxon>
        <taxon>Actinomycetes</taxon>
        <taxon>Actinomycetales</taxon>
        <taxon>Actinomycetaceae</taxon>
        <taxon>Actinomyces</taxon>
    </lineage>
</organism>
<accession>W1VFC2</accession>
<feature type="region of interest" description="Disordered" evidence="1">
    <location>
        <begin position="1"/>
        <end position="20"/>
    </location>
</feature>
<sequence length="20" mass="2258">MEAARRREAILTRLSQASTP</sequence>
<reference evidence="2 3" key="1">
    <citation type="submission" date="2013-12" db="EMBL/GenBank/DDBJ databases">
        <title>A Varibaculum cambriense genome reconstructed from a premature infant gut community with otherwise low bacterial novelty that shifts toward anaerobic metabolism during the third week of life.</title>
        <authorList>
            <person name="Brown C.T."/>
            <person name="Sharon I."/>
            <person name="Thomas B.C."/>
            <person name="Castelle C.J."/>
            <person name="Morowitz M.J."/>
            <person name="Banfield J.F."/>
        </authorList>
    </citation>
    <scope>NUCLEOTIDE SEQUENCE [LARGE SCALE GENOMIC DNA]</scope>
    <source>
        <strain evidence="3">DORA_12</strain>
    </source>
</reference>
<name>W1VFC2_9ACTO</name>
<feature type="non-terminal residue" evidence="2">
    <location>
        <position position="20"/>
    </location>
</feature>